<keyword evidence="3" id="KW-1185">Reference proteome</keyword>
<comment type="caution">
    <text evidence="2">The sequence shown here is derived from an EMBL/GenBank/DDBJ whole genome shotgun (WGS) entry which is preliminary data.</text>
</comment>
<protein>
    <submittedName>
        <fullName evidence="2">8171_t:CDS:1</fullName>
    </submittedName>
</protein>
<evidence type="ECO:0000313" key="3">
    <source>
        <dbReference type="Proteomes" id="UP000789405"/>
    </source>
</evidence>
<feature type="compositionally biased region" description="Basic and acidic residues" evidence="1">
    <location>
        <begin position="54"/>
        <end position="69"/>
    </location>
</feature>
<gene>
    <name evidence="2" type="ORF">DERYTH_LOCUS6198</name>
</gene>
<dbReference type="EMBL" id="CAJVPY010002746">
    <property type="protein sequence ID" value="CAG8570788.1"/>
    <property type="molecule type" value="Genomic_DNA"/>
</dbReference>
<dbReference type="Proteomes" id="UP000789405">
    <property type="component" value="Unassembled WGS sequence"/>
</dbReference>
<sequence length="173" mass="19249">MPAQLDEFAQNFGNCPFLYKKNVVLDNGDSQVFSFPRNTIHSKLMATHQNVSENSKKRSEHETGISSDHTEKSILLNSLNDIRSSKCAHVEDCYNSAEEFSGIFGDNVCGNESSLLGSSSLKRTWTKDFEESIRGSCSKKSDDLVVSGQDEEYLNSIVNSKRKKESNGKGKEP</sequence>
<evidence type="ECO:0000256" key="1">
    <source>
        <dbReference type="SAM" id="MobiDB-lite"/>
    </source>
</evidence>
<feature type="region of interest" description="Disordered" evidence="1">
    <location>
        <begin position="48"/>
        <end position="69"/>
    </location>
</feature>
<name>A0A9N9BK36_9GLOM</name>
<reference evidence="2" key="1">
    <citation type="submission" date="2021-06" db="EMBL/GenBank/DDBJ databases">
        <authorList>
            <person name="Kallberg Y."/>
            <person name="Tangrot J."/>
            <person name="Rosling A."/>
        </authorList>
    </citation>
    <scope>NUCLEOTIDE SEQUENCE</scope>
    <source>
        <strain evidence="2">MA453B</strain>
    </source>
</reference>
<proteinExistence type="predicted"/>
<evidence type="ECO:0000313" key="2">
    <source>
        <dbReference type="EMBL" id="CAG8570788.1"/>
    </source>
</evidence>
<dbReference type="AlphaFoldDB" id="A0A9N9BK36"/>
<accession>A0A9N9BK36</accession>
<organism evidence="2 3">
    <name type="scientific">Dentiscutata erythropus</name>
    <dbReference type="NCBI Taxonomy" id="1348616"/>
    <lineage>
        <taxon>Eukaryota</taxon>
        <taxon>Fungi</taxon>
        <taxon>Fungi incertae sedis</taxon>
        <taxon>Mucoromycota</taxon>
        <taxon>Glomeromycotina</taxon>
        <taxon>Glomeromycetes</taxon>
        <taxon>Diversisporales</taxon>
        <taxon>Gigasporaceae</taxon>
        <taxon>Dentiscutata</taxon>
    </lineage>
</organism>